<reference evidence="2 3" key="1">
    <citation type="submission" date="2020-11" db="EMBL/GenBank/DDBJ databases">
        <title>Enhanced detection system for hospital associated transmission using whole genome sequencing surveillance.</title>
        <authorList>
            <person name="Harrison L.H."/>
            <person name="Van Tyne D."/>
            <person name="Marsh J.W."/>
            <person name="Griffith M.P."/>
            <person name="Snyder D.J."/>
            <person name="Cooper V.S."/>
            <person name="Mustapha M."/>
        </authorList>
    </citation>
    <scope>NUCLEOTIDE SEQUENCE [LARGE SCALE GENOMIC DNA]</scope>
    <source>
        <strain evidence="2 3">PSA00705</strain>
    </source>
</reference>
<gene>
    <name evidence="2" type="ORF">I5I61_32030</name>
</gene>
<evidence type="ECO:0000313" key="3">
    <source>
        <dbReference type="Proteomes" id="UP000608450"/>
    </source>
</evidence>
<dbReference type="Gene3D" id="3.30.420.430">
    <property type="match status" value="3"/>
</dbReference>
<dbReference type="RefSeq" id="WP_231387854.1">
    <property type="nucleotide sequence ID" value="NZ_JADTFC010000201.1"/>
</dbReference>
<dbReference type="NCBIfam" id="NF033510">
    <property type="entry name" value="Ca_tandemer"/>
    <property type="match status" value="2"/>
</dbReference>
<evidence type="ECO:0000259" key="1">
    <source>
        <dbReference type="Pfam" id="PF19077"/>
    </source>
</evidence>
<evidence type="ECO:0000313" key="2">
    <source>
        <dbReference type="EMBL" id="MBG6292103.1"/>
    </source>
</evidence>
<proteinExistence type="predicted"/>
<protein>
    <recommendedName>
        <fullName evidence="1">Bacterial Ig-like domain-containing protein</fullName>
    </recommendedName>
</protein>
<dbReference type="EMBL" id="JADTFC010000201">
    <property type="protein sequence ID" value="MBG6292103.1"/>
    <property type="molecule type" value="Genomic_DNA"/>
</dbReference>
<name>A0ABS0KVP3_PSENT</name>
<dbReference type="Proteomes" id="UP000608450">
    <property type="component" value="Unassembled WGS sequence"/>
</dbReference>
<keyword evidence="3" id="KW-1185">Reference proteome</keyword>
<feature type="non-terminal residue" evidence="2">
    <location>
        <position position="232"/>
    </location>
</feature>
<organism evidence="2 3">
    <name type="scientific">Pseudomonas nitroreducens</name>
    <dbReference type="NCBI Taxonomy" id="46680"/>
    <lineage>
        <taxon>Bacteria</taxon>
        <taxon>Pseudomonadati</taxon>
        <taxon>Pseudomonadota</taxon>
        <taxon>Gammaproteobacteria</taxon>
        <taxon>Pseudomonadales</taxon>
        <taxon>Pseudomonadaceae</taxon>
        <taxon>Pseudomonas</taxon>
    </lineage>
</organism>
<accession>A0ABS0KVP3</accession>
<comment type="caution">
    <text evidence="2">The sequence shown here is derived from an EMBL/GenBank/DDBJ whole genome shotgun (WGS) entry which is preliminary data.</text>
</comment>
<feature type="domain" description="Bacterial Ig-like" evidence="1">
    <location>
        <begin position="157"/>
        <end position="230"/>
    </location>
</feature>
<sequence length="232" mass="23647">DHNFTVDATDKAGNTSVKSDVFNLTTDYTPPDYSKLAITGVLDSVGEVTGNVVNNGSTDDTRPVISGTGTAGDTIFVYDKDSTGNHQVGSAIVDASGHWSLTPTAPLISGVNELTAVERDPAGNTTAPSAKYSVTVVTVGPAVPTIESVFDDVGPYTGFLQKGDVTDDSQPTFKGTSDAGTTVKLYDGSTLIGSAVTDANGSWSIITSALADGLHNVTATATDPIGQVSAPT</sequence>
<feature type="non-terminal residue" evidence="2">
    <location>
        <position position="1"/>
    </location>
</feature>
<feature type="domain" description="Bacterial Ig-like" evidence="1">
    <location>
        <begin position="46"/>
        <end position="136"/>
    </location>
</feature>
<dbReference type="InterPro" id="IPR044016">
    <property type="entry name" value="Big_13"/>
</dbReference>
<dbReference type="Pfam" id="PF19077">
    <property type="entry name" value="Big_13"/>
    <property type="match status" value="2"/>
</dbReference>